<accession>A0A4Q9VYF1</accession>
<keyword evidence="1" id="KW-0472">Membrane</keyword>
<organism evidence="2 3">
    <name type="scientific">Siculibacillus lacustris</name>
    <dbReference type="NCBI Taxonomy" id="1549641"/>
    <lineage>
        <taxon>Bacteria</taxon>
        <taxon>Pseudomonadati</taxon>
        <taxon>Pseudomonadota</taxon>
        <taxon>Alphaproteobacteria</taxon>
        <taxon>Hyphomicrobiales</taxon>
        <taxon>Ancalomicrobiaceae</taxon>
        <taxon>Siculibacillus</taxon>
    </lineage>
</organism>
<keyword evidence="3" id="KW-1185">Reference proteome</keyword>
<dbReference type="OrthoDB" id="7376211at2"/>
<dbReference type="AlphaFoldDB" id="A0A4Q9VYF1"/>
<name>A0A4Q9VYF1_9HYPH</name>
<dbReference type="Proteomes" id="UP000292781">
    <property type="component" value="Unassembled WGS sequence"/>
</dbReference>
<evidence type="ECO:0000313" key="3">
    <source>
        <dbReference type="Proteomes" id="UP000292781"/>
    </source>
</evidence>
<sequence length="63" mass="6848">MLGAYPLVAVLQLIIGPWVSTWPGVMRPLPIVPFMVFGMVYGVIPSIHRFAGGWIARGSHEAS</sequence>
<comment type="caution">
    <text evidence="2">The sequence shown here is derived from an EMBL/GenBank/DDBJ whole genome shotgun (WGS) entry which is preliminary data.</text>
</comment>
<evidence type="ECO:0000256" key="1">
    <source>
        <dbReference type="SAM" id="Phobius"/>
    </source>
</evidence>
<evidence type="ECO:0000313" key="2">
    <source>
        <dbReference type="EMBL" id="TBW40468.1"/>
    </source>
</evidence>
<dbReference type="EMBL" id="SJFN01000004">
    <property type="protein sequence ID" value="TBW40468.1"/>
    <property type="molecule type" value="Genomic_DNA"/>
</dbReference>
<gene>
    <name evidence="2" type="ORF">EYW49_04410</name>
</gene>
<keyword evidence="1" id="KW-0812">Transmembrane</keyword>
<protein>
    <submittedName>
        <fullName evidence="2">Uncharacterized protein</fullName>
    </submittedName>
</protein>
<reference evidence="2 3" key="1">
    <citation type="submission" date="2019-02" db="EMBL/GenBank/DDBJ databases">
        <title>Siculibacillus lacustris gen. nov., sp. nov., a new rosette-forming bacterium isolated from a freshwater crater lake (Lake St. Ana, Romania).</title>
        <authorList>
            <person name="Felfoldi T."/>
            <person name="Marton Z."/>
            <person name="Szabo A."/>
            <person name="Mentes A."/>
            <person name="Boka K."/>
            <person name="Marialigeti K."/>
            <person name="Mathe I."/>
            <person name="Koncz M."/>
            <person name="Schumann P."/>
            <person name="Toth E."/>
        </authorList>
    </citation>
    <scope>NUCLEOTIDE SEQUENCE [LARGE SCALE GENOMIC DNA]</scope>
    <source>
        <strain evidence="2 3">SA-279</strain>
    </source>
</reference>
<feature type="transmembrane region" description="Helical" evidence="1">
    <location>
        <begin position="31"/>
        <end position="51"/>
    </location>
</feature>
<keyword evidence="1" id="KW-1133">Transmembrane helix</keyword>
<proteinExistence type="predicted"/>